<dbReference type="InterPro" id="IPR027417">
    <property type="entry name" value="P-loop_NTPase"/>
</dbReference>
<dbReference type="Pfam" id="PF00664">
    <property type="entry name" value="ABC_membrane"/>
    <property type="match status" value="2"/>
</dbReference>
<sequence length="1512" mass="164722">MADNGASAAPADETEETQPKPKIDPKHWITIFNFIRVLSYATAWDRLVLIVSVAAAVGAGLTMPLMNILFGQLVGVFTGFFKQGSDETEQEFLDAVNVGVLYMVYLFLARLCLTYIANLGFRMTSLRISAVIRLTYLRTLFTLPISMLDMLPPGQTAAIITTTASILQNGISEKMGHFFSSIATVVAGFCIALSYNWMLTLATSTGLVFIAIVYLLSAPPVVRIMGEVQAVEVQAASVSTEAFSSWRMLAACGAEGKMAASTFALAFWYAFMLYSMMAITSPEPLIVVLLCVMVMASSIGQITAPLSAASQAASAGAIFHTIIDAPKTTYGTLKAPEVSADGDIVLENVNFVYPTRPDVKVLEGLNLCFPAGKVTAIVGPSGSGKSTIVGILERWYEFNGDPVTNQLVLWLRNGLVTVGGHKLSDIDPKWWRNQIGLVQQDNALFNTTIYKNVEHGLIGTEWECEVDHVKAQLVEEACRDAFADEFIARLPDGYQTAVGESGIKLSGGQRQRLAIARAIVKKPKVLILDEATSSIDVRSEQIVQAALDRACRGRTTIVIAHRLGTIKKAHNIMLLRHGKVIQQGTHESLMEEVGGAYHALATAQQLDMGSGAHSDLDSSSCDLGTGEKSAYAEETDILGEFDEKAVSQDRRSRRRSRDSWRGLDFDDDDSGDDLLDAEESLLRVIKGPDQRPGRFDRLLRPFGSFGTLLSEQTSRWPVYTVILIGALGAGASTPLQAYLFANLVSLFSFWGSFLMEMADYWCLWFFYLAVGVGLSYLALCWSTTSIGFGITRAYRKEYFANMLSKSASFFDAETNSAGALTARLATDPTQLQQLLGTNMAFALVSVFNVVGCVVVGLVFGWKLTIVALCTSTPLIVAAMYYRVRHEMGFEAMNNAVFAESAKFASESIAAMRTVSSLTMEAGICGRYENLLRDHIGAAFRKSVFSVMLFSFSDSISLLCMAFVLWYGGHLLARHEYSPFQYNIANATAAADRILAMREHDDDDVDADSVGSRQLDDVPDEKGVHVEFKNVWFNYPTRPGPVLKGLSLQIKRGQFAAIVGPSGSGKTTVISLLERFYSVETGTIAINAQNILSLNLRTHRLNLSLVSQEANIFSGSLRANILLGVPNESSVTDADLHRAARDAGLHDFIASLPEGYDTPVGAAGVALSGGQKQRVSIARALIRRPELLLLDEATSSLDSETEREVQAVFDAAKGQRTMITVAHRLATVQNADIIFVMADGQIVEKGDHAALIAKRGMYFQMVPCCPPKPPSSSHETDLLSYRNIHPAQNANVKRSPRSSRASNHHRPPPSANYHGPDHDMKLLARTLLPLLRPLNGSPLRWLGHGAARSQALSTTLWTQIKQMPQRPKPPPDSDIEESYLKGSGPGGQKINKTNSAVQLKHIPTGIVIKSQATRSRSQNRNIARKLLAEKLDDLENGDQSRNAIVAEAKRRKAASAAKKSKRKYRKLEEAGRHNGQPGDNVTVAVAPETGTSQVQVPTNIEKTNPTDGESSDL</sequence>
<dbReference type="Pfam" id="PF00472">
    <property type="entry name" value="RF-1"/>
    <property type="match status" value="1"/>
</dbReference>
<evidence type="ECO:0000256" key="7">
    <source>
        <dbReference type="ARBA" id="ARBA00022741"/>
    </source>
</evidence>
<dbReference type="SUPFAM" id="SSF75620">
    <property type="entry name" value="Release factor"/>
    <property type="match status" value="1"/>
</dbReference>
<reference evidence="17 18" key="1">
    <citation type="submission" date="2017-12" db="EMBL/GenBank/DDBJ databases">
        <title>Comparative genomics yields insights into virulence evolution of Verticillium dahliae.</title>
        <authorList>
            <person name="Fan R."/>
            <person name="Armitage A.D."/>
            <person name="Cascant-Lopez E."/>
            <person name="Sobczyk M."/>
            <person name="Cockerton H.M."/>
            <person name="Harrison R.J."/>
        </authorList>
    </citation>
    <scope>NUCLEOTIDE SEQUENCE [LARGE SCALE GENOMIC DNA]</scope>
    <source>
        <strain evidence="17 18">12008</strain>
    </source>
</reference>
<dbReference type="GO" id="GO:0005743">
    <property type="term" value="C:mitochondrial inner membrane"/>
    <property type="evidence" value="ECO:0007669"/>
    <property type="project" value="TreeGrafter"/>
</dbReference>
<feature type="region of interest" description="Disordered" evidence="13">
    <location>
        <begin position="1286"/>
        <end position="1317"/>
    </location>
</feature>
<evidence type="ECO:0000256" key="8">
    <source>
        <dbReference type="ARBA" id="ARBA00022840"/>
    </source>
</evidence>
<dbReference type="GO" id="GO:0005524">
    <property type="term" value="F:ATP binding"/>
    <property type="evidence" value="ECO:0007669"/>
    <property type="project" value="UniProtKB-KW"/>
</dbReference>
<comment type="subcellular location">
    <subcellularLocation>
        <location evidence="3">Endomembrane system</location>
    </subcellularLocation>
    <subcellularLocation>
        <location evidence="1">Membrane</location>
        <topology evidence="1">Multi-pass membrane protein</topology>
    </subcellularLocation>
    <subcellularLocation>
        <location evidence="2">Mitochondrion</location>
    </subcellularLocation>
</comment>
<feature type="domain" description="ABC transporter" evidence="15">
    <location>
        <begin position="344"/>
        <end position="602"/>
    </location>
</feature>
<dbReference type="InterPro" id="IPR003439">
    <property type="entry name" value="ABC_transporter-like_ATP-bd"/>
</dbReference>
<evidence type="ECO:0000256" key="3">
    <source>
        <dbReference type="ARBA" id="ARBA00004308"/>
    </source>
</evidence>
<feature type="domain" description="ABC transporter" evidence="15">
    <location>
        <begin position="1025"/>
        <end position="1263"/>
    </location>
</feature>
<keyword evidence="7" id="KW-0547">Nucleotide-binding</keyword>
<feature type="region of interest" description="Disordered" evidence="13">
    <location>
        <begin position="1360"/>
        <end position="1390"/>
    </location>
</feature>
<dbReference type="InterPro" id="IPR011527">
    <property type="entry name" value="ABC1_TM_dom"/>
</dbReference>
<evidence type="ECO:0000256" key="10">
    <source>
        <dbReference type="ARBA" id="ARBA00022989"/>
    </source>
</evidence>
<feature type="transmembrane region" description="Helical" evidence="14">
    <location>
        <begin position="865"/>
        <end position="883"/>
    </location>
</feature>
<keyword evidence="11" id="KW-0496">Mitochondrion</keyword>
<dbReference type="GO" id="GO:0003747">
    <property type="term" value="F:translation release factor activity"/>
    <property type="evidence" value="ECO:0007669"/>
    <property type="project" value="InterPro"/>
</dbReference>
<dbReference type="InterPro" id="IPR039421">
    <property type="entry name" value="Type_1_exporter"/>
</dbReference>
<evidence type="ECO:0000256" key="2">
    <source>
        <dbReference type="ARBA" id="ARBA00004173"/>
    </source>
</evidence>
<feature type="transmembrane region" description="Helical" evidence="14">
    <location>
        <begin position="258"/>
        <end position="279"/>
    </location>
</feature>
<evidence type="ECO:0000256" key="6">
    <source>
        <dbReference type="ARBA" id="ARBA00022692"/>
    </source>
</evidence>
<feature type="transmembrane region" description="Helical" evidence="14">
    <location>
        <begin position="47"/>
        <end position="80"/>
    </location>
</feature>
<dbReference type="InterPro" id="IPR000352">
    <property type="entry name" value="Pep_chain_release_fac_I"/>
</dbReference>
<dbReference type="FunFam" id="3.40.50.300:FF:000913">
    <property type="entry name" value="ABC multidrug transporter SitT"/>
    <property type="match status" value="1"/>
</dbReference>
<dbReference type="EMBL" id="MPSH01000019">
    <property type="protein sequence ID" value="PNH30706.1"/>
    <property type="molecule type" value="Genomic_DNA"/>
</dbReference>
<gene>
    <name evidence="17" type="ORF">BJF96_g6020</name>
</gene>
<evidence type="ECO:0000256" key="11">
    <source>
        <dbReference type="ARBA" id="ARBA00023128"/>
    </source>
</evidence>
<dbReference type="FunFam" id="3.30.160.20:FF:000065">
    <property type="entry name" value="Peptidyl-tRNA hydrolase domain protein"/>
    <property type="match status" value="1"/>
</dbReference>
<dbReference type="CDD" id="cd18577">
    <property type="entry name" value="ABC_6TM_Pgp_ABCB1_D1_like"/>
    <property type="match status" value="1"/>
</dbReference>
<keyword evidence="9" id="KW-0809">Transit peptide</keyword>
<dbReference type="PANTHER" id="PTHR43394:SF27">
    <property type="entry name" value="ATP-DEPENDENT TRANSLOCASE ABCB1-LIKE"/>
    <property type="match status" value="1"/>
</dbReference>
<feature type="transmembrane region" description="Helical" evidence="14">
    <location>
        <begin position="201"/>
        <end position="222"/>
    </location>
</feature>
<dbReference type="Pfam" id="PF00005">
    <property type="entry name" value="ABC_tran"/>
    <property type="match status" value="2"/>
</dbReference>
<accession>A0AA44WFM8</accession>
<feature type="compositionally biased region" description="Basic residues" evidence="13">
    <location>
        <begin position="1293"/>
        <end position="1306"/>
    </location>
</feature>
<dbReference type="FunFam" id="3.40.50.300:FF:001530">
    <property type="entry name" value="ABC multidrug transporter (Eurofung)"/>
    <property type="match status" value="1"/>
</dbReference>
<dbReference type="SMART" id="SM00382">
    <property type="entry name" value="AAA"/>
    <property type="match status" value="2"/>
</dbReference>
<evidence type="ECO:0000256" key="1">
    <source>
        <dbReference type="ARBA" id="ARBA00004141"/>
    </source>
</evidence>
<feature type="transmembrane region" description="Helical" evidence="14">
    <location>
        <begin position="718"/>
        <end position="744"/>
    </location>
</feature>
<comment type="similarity">
    <text evidence="5">Belongs to the prokaryotic/mitochondrial release factor family.</text>
</comment>
<dbReference type="SUPFAM" id="SSF52540">
    <property type="entry name" value="P-loop containing nucleoside triphosphate hydrolases"/>
    <property type="match status" value="2"/>
</dbReference>
<feature type="transmembrane region" description="Helical" evidence="14">
    <location>
        <begin position="285"/>
        <end position="304"/>
    </location>
</feature>
<proteinExistence type="inferred from homology"/>
<feature type="region of interest" description="Disordered" evidence="13">
    <location>
        <begin position="1"/>
        <end position="22"/>
    </location>
</feature>
<feature type="transmembrane region" description="Helical" evidence="14">
    <location>
        <begin position="100"/>
        <end position="121"/>
    </location>
</feature>
<feature type="transmembrane region" description="Helical" evidence="14">
    <location>
        <begin position="840"/>
        <end position="859"/>
    </location>
</feature>
<dbReference type="PROSITE" id="PS50929">
    <property type="entry name" value="ABC_TM1F"/>
    <property type="match status" value="2"/>
</dbReference>
<evidence type="ECO:0000259" key="16">
    <source>
        <dbReference type="PROSITE" id="PS50929"/>
    </source>
</evidence>
<evidence type="ECO:0000313" key="18">
    <source>
        <dbReference type="Proteomes" id="UP000236305"/>
    </source>
</evidence>
<evidence type="ECO:0000256" key="13">
    <source>
        <dbReference type="SAM" id="MobiDB-lite"/>
    </source>
</evidence>
<name>A0AA44WFM8_VERDA</name>
<keyword evidence="8" id="KW-0067">ATP-binding</keyword>
<dbReference type="InterPro" id="IPR003593">
    <property type="entry name" value="AAA+_ATPase"/>
</dbReference>
<dbReference type="CDD" id="cd18578">
    <property type="entry name" value="ABC_6TM_Pgp_ABCB1_D2_like"/>
    <property type="match status" value="1"/>
</dbReference>
<evidence type="ECO:0000256" key="5">
    <source>
        <dbReference type="ARBA" id="ARBA00010835"/>
    </source>
</evidence>
<keyword evidence="10 14" id="KW-1133">Transmembrane helix</keyword>
<dbReference type="GO" id="GO:0016887">
    <property type="term" value="F:ATP hydrolysis activity"/>
    <property type="evidence" value="ECO:0007669"/>
    <property type="project" value="InterPro"/>
</dbReference>
<dbReference type="GO" id="GO:0090374">
    <property type="term" value="P:oligopeptide export from mitochondrion"/>
    <property type="evidence" value="ECO:0007669"/>
    <property type="project" value="TreeGrafter"/>
</dbReference>
<dbReference type="PROSITE" id="PS50893">
    <property type="entry name" value="ABC_TRANSPORTER_2"/>
    <property type="match status" value="2"/>
</dbReference>
<dbReference type="GO" id="GO:0015421">
    <property type="term" value="F:ABC-type oligopeptide transporter activity"/>
    <property type="evidence" value="ECO:0007669"/>
    <property type="project" value="TreeGrafter"/>
</dbReference>
<evidence type="ECO:0000256" key="12">
    <source>
        <dbReference type="ARBA" id="ARBA00023136"/>
    </source>
</evidence>
<feature type="region of interest" description="Disordered" evidence="13">
    <location>
        <begin position="1449"/>
        <end position="1512"/>
    </location>
</feature>
<feature type="domain" description="ABC transmembrane type-1" evidence="16">
    <location>
        <begin position="721"/>
        <end position="978"/>
    </location>
</feature>
<dbReference type="InterPro" id="IPR036640">
    <property type="entry name" value="ABC1_TM_sf"/>
</dbReference>
<dbReference type="InterPro" id="IPR017871">
    <property type="entry name" value="ABC_transporter-like_CS"/>
</dbReference>
<evidence type="ECO:0000256" key="4">
    <source>
        <dbReference type="ARBA" id="ARBA00007577"/>
    </source>
</evidence>
<comment type="caution">
    <text evidence="17">The sequence shown here is derived from an EMBL/GenBank/DDBJ whole genome shotgun (WGS) entry which is preliminary data.</text>
</comment>
<feature type="transmembrane region" description="Helical" evidence="14">
    <location>
        <begin position="764"/>
        <end position="790"/>
    </location>
</feature>
<evidence type="ECO:0000259" key="15">
    <source>
        <dbReference type="PROSITE" id="PS50893"/>
    </source>
</evidence>
<dbReference type="InterPro" id="IPR045853">
    <property type="entry name" value="Pep_chain_release_fac_I_sf"/>
</dbReference>
<dbReference type="PANTHER" id="PTHR43394">
    <property type="entry name" value="ATP-DEPENDENT PERMEASE MDL1, MITOCHONDRIAL"/>
    <property type="match status" value="1"/>
</dbReference>
<keyword evidence="6 14" id="KW-0812">Transmembrane</keyword>
<keyword evidence="12 14" id="KW-0472">Membrane</keyword>
<dbReference type="Gene3D" id="3.40.50.300">
    <property type="entry name" value="P-loop containing nucleotide triphosphate hydrolases"/>
    <property type="match status" value="2"/>
</dbReference>
<comment type="similarity">
    <text evidence="4">Belongs to the ABC transporter superfamily. ABCB family. Multidrug resistance exporter (TC 3.A.1.201) subfamily.</text>
</comment>
<feature type="transmembrane region" description="Helical" evidence="14">
    <location>
        <begin position="175"/>
        <end position="195"/>
    </location>
</feature>
<dbReference type="SUPFAM" id="SSF90123">
    <property type="entry name" value="ABC transporter transmembrane region"/>
    <property type="match status" value="2"/>
</dbReference>
<evidence type="ECO:0000256" key="9">
    <source>
        <dbReference type="ARBA" id="ARBA00022946"/>
    </source>
</evidence>
<dbReference type="Gene3D" id="1.20.1560.10">
    <property type="entry name" value="ABC transporter type 1, transmembrane domain"/>
    <property type="match status" value="3"/>
</dbReference>
<feature type="compositionally biased region" description="Basic residues" evidence="13">
    <location>
        <begin position="1449"/>
        <end position="1464"/>
    </location>
</feature>
<feature type="transmembrane region" description="Helical" evidence="14">
    <location>
        <begin position="942"/>
        <end position="967"/>
    </location>
</feature>
<evidence type="ECO:0000313" key="17">
    <source>
        <dbReference type="EMBL" id="PNH30706.1"/>
    </source>
</evidence>
<dbReference type="PROSITE" id="PS00211">
    <property type="entry name" value="ABC_TRANSPORTER_1"/>
    <property type="match status" value="2"/>
</dbReference>
<feature type="compositionally biased region" description="Polar residues" evidence="13">
    <location>
        <begin position="1488"/>
        <end position="1512"/>
    </location>
</feature>
<evidence type="ECO:0000256" key="14">
    <source>
        <dbReference type="SAM" id="Phobius"/>
    </source>
</evidence>
<feature type="domain" description="ABC transmembrane type-1" evidence="16">
    <location>
        <begin position="50"/>
        <end position="260"/>
    </location>
</feature>
<organism evidence="17 18">
    <name type="scientific">Verticillium dahliae</name>
    <name type="common">Verticillium wilt</name>
    <dbReference type="NCBI Taxonomy" id="27337"/>
    <lineage>
        <taxon>Eukaryota</taxon>
        <taxon>Fungi</taxon>
        <taxon>Dikarya</taxon>
        <taxon>Ascomycota</taxon>
        <taxon>Pezizomycotina</taxon>
        <taxon>Sordariomycetes</taxon>
        <taxon>Hypocreomycetidae</taxon>
        <taxon>Glomerellales</taxon>
        <taxon>Plectosphaerellaceae</taxon>
        <taxon>Verticillium</taxon>
    </lineage>
</organism>
<dbReference type="Gene3D" id="3.30.160.20">
    <property type="match status" value="1"/>
</dbReference>
<dbReference type="GO" id="GO:0012505">
    <property type="term" value="C:endomembrane system"/>
    <property type="evidence" value="ECO:0007669"/>
    <property type="project" value="UniProtKB-SubCell"/>
</dbReference>
<dbReference type="Proteomes" id="UP000236305">
    <property type="component" value="Unassembled WGS sequence"/>
</dbReference>
<protein>
    <submittedName>
        <fullName evidence="17">Uncharacterized protein</fullName>
    </submittedName>
</protein>
<dbReference type="GO" id="GO:0032543">
    <property type="term" value="P:mitochondrial translation"/>
    <property type="evidence" value="ECO:0007669"/>
    <property type="project" value="UniProtKB-ARBA"/>
</dbReference>